<evidence type="ECO:0000313" key="2">
    <source>
        <dbReference type="Proteomes" id="UP001177003"/>
    </source>
</evidence>
<dbReference type="Proteomes" id="UP001177003">
    <property type="component" value="Chromosome 4"/>
</dbReference>
<reference evidence="1" key="1">
    <citation type="submission" date="2023-04" db="EMBL/GenBank/DDBJ databases">
        <authorList>
            <person name="Vijverberg K."/>
            <person name="Xiong W."/>
            <person name="Schranz E."/>
        </authorList>
    </citation>
    <scope>NUCLEOTIDE SEQUENCE</scope>
</reference>
<proteinExistence type="predicted"/>
<organism evidence="1 2">
    <name type="scientific">Lactuca saligna</name>
    <name type="common">Willowleaf lettuce</name>
    <dbReference type="NCBI Taxonomy" id="75948"/>
    <lineage>
        <taxon>Eukaryota</taxon>
        <taxon>Viridiplantae</taxon>
        <taxon>Streptophyta</taxon>
        <taxon>Embryophyta</taxon>
        <taxon>Tracheophyta</taxon>
        <taxon>Spermatophyta</taxon>
        <taxon>Magnoliopsida</taxon>
        <taxon>eudicotyledons</taxon>
        <taxon>Gunneridae</taxon>
        <taxon>Pentapetalae</taxon>
        <taxon>asterids</taxon>
        <taxon>campanulids</taxon>
        <taxon>Asterales</taxon>
        <taxon>Asteraceae</taxon>
        <taxon>Cichorioideae</taxon>
        <taxon>Cichorieae</taxon>
        <taxon>Lactucinae</taxon>
        <taxon>Lactuca</taxon>
    </lineage>
</organism>
<accession>A0AA36E1N2</accession>
<gene>
    <name evidence="1" type="ORF">LSALG_LOCUS18798</name>
</gene>
<dbReference type="AlphaFoldDB" id="A0AA36E1N2"/>
<dbReference type="EMBL" id="OX465080">
    <property type="protein sequence ID" value="CAI9278968.1"/>
    <property type="molecule type" value="Genomic_DNA"/>
</dbReference>
<protein>
    <submittedName>
        <fullName evidence="1">Uncharacterized protein</fullName>
    </submittedName>
</protein>
<name>A0AA36E1N2_LACSI</name>
<sequence length="107" mass="12394">MECLNHGFIHDEKIHRYVTINLMEMGLMSPLALGSTPLMSLLTSPMWRNKVNHVTPLALQFPESRLKTVPAMGLICRWQLLRQTLTQINPPTNLHLFRMGFVRDDMH</sequence>
<evidence type="ECO:0000313" key="1">
    <source>
        <dbReference type="EMBL" id="CAI9278968.1"/>
    </source>
</evidence>
<keyword evidence="2" id="KW-1185">Reference proteome</keyword>